<reference evidence="1" key="1">
    <citation type="submission" date="2018-05" db="EMBL/GenBank/DDBJ databases">
        <authorList>
            <person name="Lanie J.A."/>
            <person name="Ng W.-L."/>
            <person name="Kazmierczak K.M."/>
            <person name="Andrzejewski T.M."/>
            <person name="Davidsen T.M."/>
            <person name="Wayne K.J."/>
            <person name="Tettelin H."/>
            <person name="Glass J.I."/>
            <person name="Rusch D."/>
            <person name="Podicherti R."/>
            <person name="Tsui H.-C.T."/>
            <person name="Winkler M.E."/>
        </authorList>
    </citation>
    <scope>NUCLEOTIDE SEQUENCE</scope>
</reference>
<accession>A0A382TCU9</accession>
<name>A0A382TCU9_9ZZZZ</name>
<protein>
    <submittedName>
        <fullName evidence="1">Uncharacterized protein</fullName>
    </submittedName>
</protein>
<feature type="non-terminal residue" evidence="1">
    <location>
        <position position="27"/>
    </location>
</feature>
<organism evidence="1">
    <name type="scientific">marine metagenome</name>
    <dbReference type="NCBI Taxonomy" id="408172"/>
    <lineage>
        <taxon>unclassified sequences</taxon>
        <taxon>metagenomes</taxon>
        <taxon>ecological metagenomes</taxon>
    </lineage>
</organism>
<gene>
    <name evidence="1" type="ORF">METZ01_LOCUS372730</name>
</gene>
<proteinExistence type="predicted"/>
<dbReference type="AlphaFoldDB" id="A0A382TCU9"/>
<sequence>MKKPFLILSSLSLLFSGTAKPELLSND</sequence>
<dbReference type="EMBL" id="UINC01135616">
    <property type="protein sequence ID" value="SVD19876.1"/>
    <property type="molecule type" value="Genomic_DNA"/>
</dbReference>
<evidence type="ECO:0000313" key="1">
    <source>
        <dbReference type="EMBL" id="SVD19876.1"/>
    </source>
</evidence>